<dbReference type="RefSeq" id="WP_139201510.1">
    <property type="nucleotide sequence ID" value="NZ_FOCE01000001.1"/>
</dbReference>
<dbReference type="EMBL" id="FOCE01000001">
    <property type="protein sequence ID" value="SEM54519.1"/>
    <property type="molecule type" value="Genomic_DNA"/>
</dbReference>
<dbReference type="AlphaFoldDB" id="A0A1H7ZAL8"/>
<keyword evidence="3" id="KW-1185">Reference proteome</keyword>
<gene>
    <name evidence="2" type="ORF">SAMN04488103_101434</name>
</gene>
<name>A0A1H7ZAL8_9RHOB</name>
<accession>A0A1H7ZAL8</accession>
<organism evidence="2 3">
    <name type="scientific">Gemmobacter aquatilis</name>
    <dbReference type="NCBI Taxonomy" id="933059"/>
    <lineage>
        <taxon>Bacteria</taxon>
        <taxon>Pseudomonadati</taxon>
        <taxon>Pseudomonadota</taxon>
        <taxon>Alphaproteobacteria</taxon>
        <taxon>Rhodobacterales</taxon>
        <taxon>Paracoccaceae</taxon>
        <taxon>Gemmobacter</taxon>
    </lineage>
</organism>
<feature type="transmembrane region" description="Helical" evidence="1">
    <location>
        <begin position="172"/>
        <end position="190"/>
    </location>
</feature>
<dbReference type="Proteomes" id="UP000198761">
    <property type="component" value="Unassembled WGS sequence"/>
</dbReference>
<reference evidence="2 3" key="1">
    <citation type="submission" date="2016-10" db="EMBL/GenBank/DDBJ databases">
        <authorList>
            <person name="de Groot N.N."/>
        </authorList>
    </citation>
    <scope>NUCLEOTIDE SEQUENCE [LARGE SCALE GENOMIC DNA]</scope>
    <source>
        <strain evidence="2 3">DSM 3857</strain>
    </source>
</reference>
<evidence type="ECO:0000313" key="2">
    <source>
        <dbReference type="EMBL" id="SEM54519.1"/>
    </source>
</evidence>
<feature type="transmembrane region" description="Helical" evidence="1">
    <location>
        <begin position="229"/>
        <end position="250"/>
    </location>
</feature>
<evidence type="ECO:0000313" key="3">
    <source>
        <dbReference type="Proteomes" id="UP000198761"/>
    </source>
</evidence>
<feature type="transmembrane region" description="Helical" evidence="1">
    <location>
        <begin position="41"/>
        <end position="63"/>
    </location>
</feature>
<feature type="transmembrane region" description="Helical" evidence="1">
    <location>
        <begin position="103"/>
        <end position="125"/>
    </location>
</feature>
<feature type="transmembrane region" description="Helical" evidence="1">
    <location>
        <begin position="70"/>
        <end position="91"/>
    </location>
</feature>
<protein>
    <submittedName>
        <fullName evidence="2">Uncharacterized protein</fullName>
    </submittedName>
</protein>
<feature type="transmembrane region" description="Helical" evidence="1">
    <location>
        <begin position="197"/>
        <end position="217"/>
    </location>
</feature>
<keyword evidence="1" id="KW-0812">Transmembrane</keyword>
<keyword evidence="1" id="KW-1133">Transmembrane helix</keyword>
<proteinExistence type="predicted"/>
<evidence type="ECO:0000256" key="1">
    <source>
        <dbReference type="SAM" id="Phobius"/>
    </source>
</evidence>
<feature type="transmembrane region" description="Helical" evidence="1">
    <location>
        <begin position="137"/>
        <end position="160"/>
    </location>
</feature>
<sequence length="261" mass="26669">MSVRSIRLILVAAGAIYAALAFGFAGRQGWAAALWPWPDTPLSFTFIGAICGALGTGALWSGLVAGQVRAVAGSLVALVGIYGSAGLYLAGLTLAGQGAYAPHAGVAAGTAIASAALLVQVLRLAAPDPDPRPLSPLVRLSTGVFALALALAGAALVARLPTVFPWPLSPHSSTLFGLIFLGLSLVYAQVCLGGSRAAAIVALSGFLAYDLILLPPFLHHFDRVPPDHLTSLTLYTAVLIYSAGLAIWFLSGTLRTGARST</sequence>
<dbReference type="OrthoDB" id="9780088at2"/>
<keyword evidence="1" id="KW-0472">Membrane</keyword>